<comment type="similarity">
    <text evidence="6">Belongs to the TacA antitoxin family.</text>
</comment>
<dbReference type="NCBIfam" id="NF041551">
    <property type="entry name" value="YlcI_YnfO_N"/>
    <property type="match status" value="1"/>
</dbReference>
<dbReference type="GO" id="GO:0006355">
    <property type="term" value="P:regulation of DNA-templated transcription"/>
    <property type="evidence" value="ECO:0007669"/>
    <property type="project" value="InterPro"/>
</dbReference>
<accession>A0A1Z4C1B6</accession>
<organism evidence="7 8">
    <name type="scientific">Methylovulum psychrotolerans</name>
    <dbReference type="NCBI Taxonomy" id="1704499"/>
    <lineage>
        <taxon>Bacteria</taxon>
        <taxon>Pseudomonadati</taxon>
        <taxon>Pseudomonadota</taxon>
        <taxon>Gammaproteobacteria</taxon>
        <taxon>Methylococcales</taxon>
        <taxon>Methylococcaceae</taxon>
        <taxon>Methylovulum</taxon>
    </lineage>
</organism>
<evidence type="ECO:0000256" key="2">
    <source>
        <dbReference type="ARBA" id="ARBA00022649"/>
    </source>
</evidence>
<proteinExistence type="inferred from homology"/>
<dbReference type="EMBL" id="CP022129">
    <property type="protein sequence ID" value="ASF47289.1"/>
    <property type="molecule type" value="Genomic_DNA"/>
</dbReference>
<keyword evidence="1" id="KW-0678">Repressor</keyword>
<dbReference type="RefSeq" id="WP_088620161.1">
    <property type="nucleotide sequence ID" value="NZ_CP022129.1"/>
</dbReference>
<protein>
    <recommendedName>
        <fullName evidence="9">DUF1778 domain-containing protein</fullName>
    </recommendedName>
</protein>
<name>A0A1Z4C1B6_9GAMM</name>
<dbReference type="KEGG" id="mpsy:CEK71_15100"/>
<dbReference type="Proteomes" id="UP000197019">
    <property type="component" value="Chromosome"/>
</dbReference>
<dbReference type="GO" id="GO:0003677">
    <property type="term" value="F:DNA binding"/>
    <property type="evidence" value="ECO:0007669"/>
    <property type="project" value="UniProtKB-KW"/>
</dbReference>
<evidence type="ECO:0000256" key="5">
    <source>
        <dbReference type="ARBA" id="ARBA00023163"/>
    </source>
</evidence>
<dbReference type="InterPro" id="IPR014795">
    <property type="entry name" value="TacA_1-like"/>
</dbReference>
<keyword evidence="3" id="KW-0805">Transcription regulation</keyword>
<keyword evidence="5" id="KW-0804">Transcription</keyword>
<dbReference type="AlphaFoldDB" id="A0A1Z4C1B6"/>
<dbReference type="PANTHER" id="PTHR35401">
    <property type="entry name" value="COPG FAMILY HELIX-TURN-HELIX PROTEIN-RELATED-RELATED"/>
    <property type="match status" value="1"/>
</dbReference>
<dbReference type="Pfam" id="PF08681">
    <property type="entry name" value="TacA1"/>
    <property type="match status" value="1"/>
</dbReference>
<keyword evidence="4" id="KW-0238">DNA-binding</keyword>
<dbReference type="PANTHER" id="PTHR35401:SF1">
    <property type="entry name" value="CYTOPLASMIC PROTEIN"/>
    <property type="match status" value="1"/>
</dbReference>
<keyword evidence="8" id="KW-1185">Reference proteome</keyword>
<evidence type="ECO:0000256" key="6">
    <source>
        <dbReference type="ARBA" id="ARBA00049988"/>
    </source>
</evidence>
<evidence type="ECO:0000256" key="1">
    <source>
        <dbReference type="ARBA" id="ARBA00022491"/>
    </source>
</evidence>
<evidence type="ECO:0000256" key="3">
    <source>
        <dbReference type="ARBA" id="ARBA00023015"/>
    </source>
</evidence>
<sequence>MPDKHTLTDNQTHAVNLRVRHDIRSLIDRAAKAQGKTRSDFMIDAARRAAEESLLDQALVQVDPATYAQFLEVLDLPPNGEGFARLMNAPRPWDK</sequence>
<evidence type="ECO:0000256" key="4">
    <source>
        <dbReference type="ARBA" id="ARBA00023125"/>
    </source>
</evidence>
<dbReference type="SUPFAM" id="SSF47598">
    <property type="entry name" value="Ribbon-helix-helix"/>
    <property type="match status" value="1"/>
</dbReference>
<gene>
    <name evidence="7" type="ORF">CEK71_15100</name>
</gene>
<dbReference type="OrthoDB" id="5297163at2"/>
<keyword evidence="2" id="KW-1277">Toxin-antitoxin system</keyword>
<evidence type="ECO:0000313" key="8">
    <source>
        <dbReference type="Proteomes" id="UP000197019"/>
    </source>
</evidence>
<dbReference type="Gene3D" id="1.20.5.780">
    <property type="entry name" value="Single helix bin"/>
    <property type="match status" value="1"/>
</dbReference>
<reference evidence="7 8" key="1">
    <citation type="submission" date="2017-06" db="EMBL/GenBank/DDBJ databases">
        <title>Genome Sequencing of the methanotroph Methylovulum psychrotolerants str. HV10-M2 isolated from a high-altitude environment.</title>
        <authorList>
            <person name="Mateos-Rivera A."/>
        </authorList>
    </citation>
    <scope>NUCLEOTIDE SEQUENCE [LARGE SCALE GENOMIC DNA]</scope>
    <source>
        <strain evidence="7 8">HV10_M2</strain>
    </source>
</reference>
<dbReference type="InterPro" id="IPR010985">
    <property type="entry name" value="Ribbon_hlx_hlx"/>
</dbReference>
<evidence type="ECO:0000313" key="7">
    <source>
        <dbReference type="EMBL" id="ASF47289.1"/>
    </source>
</evidence>
<evidence type="ECO:0008006" key="9">
    <source>
        <dbReference type="Google" id="ProtNLM"/>
    </source>
</evidence>